<dbReference type="PANTHER" id="PTHR12802">
    <property type="entry name" value="SWI/SNF COMPLEX-RELATED"/>
    <property type="match status" value="1"/>
</dbReference>
<dbReference type="InterPro" id="IPR001005">
    <property type="entry name" value="SANT/Myb"/>
</dbReference>
<dbReference type="RefSeq" id="XP_056082951.1">
    <property type="nucleotide sequence ID" value="XM_056228876.1"/>
</dbReference>
<feature type="region of interest" description="Disordered" evidence="5">
    <location>
        <begin position="786"/>
        <end position="815"/>
    </location>
</feature>
<dbReference type="Gene3D" id="1.10.10.10">
    <property type="entry name" value="Winged helix-like DNA-binding domain superfamily/Winged helix DNA-binding domain"/>
    <property type="match status" value="1"/>
</dbReference>
<keyword evidence="2" id="KW-0238">DNA-binding</keyword>
<feature type="compositionally biased region" description="Low complexity" evidence="5">
    <location>
        <begin position="23"/>
        <end position="40"/>
    </location>
</feature>
<dbReference type="InterPro" id="IPR036388">
    <property type="entry name" value="WH-like_DNA-bd_sf"/>
</dbReference>
<keyword evidence="1" id="KW-0805">Transcription regulation</keyword>
<evidence type="ECO:0000256" key="3">
    <source>
        <dbReference type="ARBA" id="ARBA00023163"/>
    </source>
</evidence>
<feature type="compositionally biased region" description="Polar residues" evidence="5">
    <location>
        <begin position="118"/>
        <end position="139"/>
    </location>
</feature>
<dbReference type="Pfam" id="PF04433">
    <property type="entry name" value="SWIRM"/>
    <property type="match status" value="1"/>
</dbReference>
<accession>A0AA35J1V5</accession>
<protein>
    <recommendedName>
        <fullName evidence="11">SWI3-like protein</fullName>
    </recommendedName>
</protein>
<evidence type="ECO:0000256" key="4">
    <source>
        <dbReference type="ARBA" id="ARBA00023242"/>
    </source>
</evidence>
<dbReference type="PROSITE" id="PS50934">
    <property type="entry name" value="SWIRM"/>
    <property type="match status" value="1"/>
</dbReference>
<dbReference type="CDD" id="cd00167">
    <property type="entry name" value="SANT"/>
    <property type="match status" value="1"/>
</dbReference>
<dbReference type="Proteomes" id="UP001162087">
    <property type="component" value="Chromosome 10"/>
</dbReference>
<feature type="compositionally biased region" description="Basic and acidic residues" evidence="5">
    <location>
        <begin position="180"/>
        <end position="196"/>
    </location>
</feature>
<feature type="compositionally biased region" description="Polar residues" evidence="5">
    <location>
        <begin position="41"/>
        <end position="52"/>
    </location>
</feature>
<dbReference type="GO" id="GO:0016514">
    <property type="term" value="C:SWI/SNF complex"/>
    <property type="evidence" value="ECO:0007669"/>
    <property type="project" value="TreeGrafter"/>
</dbReference>
<dbReference type="GO" id="GO:0042393">
    <property type="term" value="F:histone binding"/>
    <property type="evidence" value="ECO:0007669"/>
    <property type="project" value="TreeGrafter"/>
</dbReference>
<feature type="compositionally biased region" description="Basic and acidic residues" evidence="5">
    <location>
        <begin position="490"/>
        <end position="506"/>
    </location>
</feature>
<feature type="compositionally biased region" description="Acidic residues" evidence="5">
    <location>
        <begin position="197"/>
        <end position="218"/>
    </location>
</feature>
<feature type="domain" description="SWIRM" evidence="7">
    <location>
        <begin position="317"/>
        <end position="414"/>
    </location>
</feature>
<dbReference type="PROSITE" id="PS50090">
    <property type="entry name" value="MYB_LIKE"/>
    <property type="match status" value="1"/>
</dbReference>
<keyword evidence="3" id="KW-0804">Transcription</keyword>
<dbReference type="Pfam" id="PF16495">
    <property type="entry name" value="SWIRM-assoc_1"/>
    <property type="match status" value="1"/>
</dbReference>
<reference evidence="9" key="1">
    <citation type="submission" date="2022-10" db="EMBL/GenBank/DDBJ databases">
        <authorList>
            <person name="Byrne P K."/>
        </authorList>
    </citation>
    <scope>NUCLEOTIDE SEQUENCE</scope>
    <source>
        <strain evidence="9">IFO1802</strain>
    </source>
</reference>
<feature type="compositionally biased region" description="Basic and acidic residues" evidence="5">
    <location>
        <begin position="253"/>
        <end position="290"/>
    </location>
</feature>
<keyword evidence="4" id="KW-0539">Nucleus</keyword>
<dbReference type="GO" id="GO:0003677">
    <property type="term" value="F:DNA binding"/>
    <property type="evidence" value="ECO:0007669"/>
    <property type="project" value="UniProtKB-KW"/>
</dbReference>
<feature type="domain" description="SANT" evidence="8">
    <location>
        <begin position="527"/>
        <end position="578"/>
    </location>
</feature>
<evidence type="ECO:0000313" key="9">
    <source>
        <dbReference type="EMBL" id="CAI4043494.1"/>
    </source>
</evidence>
<dbReference type="GO" id="GO:0045893">
    <property type="term" value="P:positive regulation of DNA-templated transcription"/>
    <property type="evidence" value="ECO:0007669"/>
    <property type="project" value="TreeGrafter"/>
</dbReference>
<dbReference type="SMART" id="SM00717">
    <property type="entry name" value="SANT"/>
    <property type="match status" value="1"/>
</dbReference>
<dbReference type="Pfam" id="PF00249">
    <property type="entry name" value="Myb_DNA-binding"/>
    <property type="match status" value="1"/>
</dbReference>
<dbReference type="InterPro" id="IPR017884">
    <property type="entry name" value="SANT_dom"/>
</dbReference>
<feature type="compositionally biased region" description="Basic and acidic residues" evidence="5">
    <location>
        <begin position="795"/>
        <end position="804"/>
    </location>
</feature>
<name>A0AA35J1V5_SACK1</name>
<evidence type="ECO:0000259" key="6">
    <source>
        <dbReference type="PROSITE" id="PS50090"/>
    </source>
</evidence>
<feature type="region of interest" description="Disordered" evidence="5">
    <location>
        <begin position="1"/>
        <end position="290"/>
    </location>
</feature>
<sequence length="830" mass="93809">MEITLGEGPKAEPAVAVNEQGHDNNNNSSSTDATTAANANIDFTSEAPQQRHSSLKDEEIVTNTEEADSDAVTISAIQLPSIPENKLVSHEVPSVEEDDAQNMFDQDHDDSDNLFGETESSVSNNETNTPSIPTNSVESENNKPAEKEDSVIQIPNENPENLEEERMEEKEEAGGNADPESVKEETQPSQKAKEMGGEEEEEEEEEEDEDEEDDDDDQPMMSPDNSIFGDTKSETKQLDNGSSFADTPSAIPDAHEADQEEVSPKIEGVDKKVSAGEGGSDHEEEITIDHPKIVETKKNPIIETEPETFSIPQAHEIVVPSYSKWFNLEKIHSIEVQSSPEFFTNRIPSKTPEVYMRYRNFMINSYRLNPNEYFSVTAARRNVSGDAAALFRLHKFLTKWGLINYQVDSRLLPKKIEPPLTSQYSTRHDAPRGLFPFESYKPSVQLPDMAKLKKMMNTSDSESTLYKYLKESKRKYDEITNSSNVLDNDNGDKSNKNTETSSDRAAENLLEEDETSRPLKKLKILEQIDKNWSKEDLQKLLKGIQEFGADWYKVAKNVGNKSPEQCILRFLQLPIEDKFLYDDGDTKGNNYSGLGPLKYAPHLPFSKGENPVLSTIAFLVGLVNPKTVQTMTQRAIQFEKSIESQQKEISDKKSVENIKEGSEIAISSLGFRSHVFANHEERQMNFLANELIRLQMEKLDTKLNHLKKVESFMELERKTIERQQENLLIQRLNFNQNSNKIVGVLTKCLNSISDSNINNSSVAERDEIRSQINHFKNMLSKPESLSIGKNSFNKPDIETSESHNDQNISNENDVKPISIEAPQFYRYWSA</sequence>
<dbReference type="InterPro" id="IPR009057">
    <property type="entry name" value="Homeodomain-like_sf"/>
</dbReference>
<dbReference type="PANTHER" id="PTHR12802:SF41">
    <property type="entry name" value="BRAHMA ASSOCIATED PROTEIN 155 KDA"/>
    <property type="match status" value="1"/>
</dbReference>
<evidence type="ECO:0000259" key="8">
    <source>
        <dbReference type="PROSITE" id="PS51293"/>
    </source>
</evidence>
<evidence type="ECO:0000313" key="10">
    <source>
        <dbReference type="Proteomes" id="UP001162087"/>
    </source>
</evidence>
<dbReference type="InterPro" id="IPR032451">
    <property type="entry name" value="SMARCC_C"/>
</dbReference>
<feature type="region of interest" description="Disordered" evidence="5">
    <location>
        <begin position="480"/>
        <end position="513"/>
    </location>
</feature>
<evidence type="ECO:0000256" key="1">
    <source>
        <dbReference type="ARBA" id="ARBA00023015"/>
    </source>
</evidence>
<evidence type="ECO:0008006" key="11">
    <source>
        <dbReference type="Google" id="ProtNLM"/>
    </source>
</evidence>
<organism evidence="9 10">
    <name type="scientific">Saccharomyces kudriavzevii (strain ATCC MYA-4449 / AS 2.2408 / CBS 8840 / NBRC 1802 / NCYC 2889)</name>
    <name type="common">Yeast</name>
    <dbReference type="NCBI Taxonomy" id="226230"/>
    <lineage>
        <taxon>Eukaryota</taxon>
        <taxon>Fungi</taxon>
        <taxon>Dikarya</taxon>
        <taxon>Ascomycota</taxon>
        <taxon>Saccharomycotina</taxon>
        <taxon>Saccharomycetes</taxon>
        <taxon>Saccharomycetales</taxon>
        <taxon>Saccharomycetaceae</taxon>
        <taxon>Saccharomyces</taxon>
    </lineage>
</organism>
<evidence type="ECO:0000256" key="5">
    <source>
        <dbReference type="SAM" id="MobiDB-lite"/>
    </source>
</evidence>
<evidence type="ECO:0000256" key="2">
    <source>
        <dbReference type="ARBA" id="ARBA00023125"/>
    </source>
</evidence>
<dbReference type="InterPro" id="IPR007526">
    <property type="entry name" value="SWIRM"/>
</dbReference>
<dbReference type="Gene3D" id="1.10.10.60">
    <property type="entry name" value="Homeodomain-like"/>
    <property type="match status" value="1"/>
</dbReference>
<dbReference type="AlphaFoldDB" id="A0AA35J1V5"/>
<dbReference type="SUPFAM" id="SSF46689">
    <property type="entry name" value="Homeodomain-like"/>
    <property type="match status" value="2"/>
</dbReference>
<proteinExistence type="predicted"/>
<feature type="compositionally biased region" description="Basic and acidic residues" evidence="5">
    <location>
        <begin position="140"/>
        <end position="150"/>
    </location>
</feature>
<gene>
    <name evidence="9" type="primary">SKDI10G0440</name>
    <name evidence="9" type="ORF">SKDI_10G0440</name>
</gene>
<dbReference type="FunFam" id="1.10.10.10:FF:000020">
    <property type="entry name" value="SWI/SNF complex subunit SMARCC2 isoform c"/>
    <property type="match status" value="1"/>
</dbReference>
<dbReference type="GeneID" id="80924883"/>
<keyword evidence="10" id="KW-1185">Reference proteome</keyword>
<feature type="domain" description="Myb-like" evidence="6">
    <location>
        <begin position="531"/>
        <end position="574"/>
    </location>
</feature>
<dbReference type="EMBL" id="OX365905">
    <property type="protein sequence ID" value="CAI4043494.1"/>
    <property type="molecule type" value="Genomic_DNA"/>
</dbReference>
<evidence type="ECO:0000259" key="7">
    <source>
        <dbReference type="PROSITE" id="PS50934"/>
    </source>
</evidence>
<dbReference type="GO" id="GO:0006338">
    <property type="term" value="P:chromatin remodeling"/>
    <property type="evidence" value="ECO:0007669"/>
    <property type="project" value="UniProtKB-ARBA"/>
</dbReference>
<dbReference type="PROSITE" id="PS51293">
    <property type="entry name" value="SANT"/>
    <property type="match status" value="1"/>
</dbReference>
<dbReference type="FunFam" id="1.10.10.60:FF:000014">
    <property type="entry name" value="SWI/SNF complex subunit SMARCC2 isoform C"/>
    <property type="match status" value="1"/>
</dbReference>